<accession>A0ABD0S9Z1</accession>
<dbReference type="CDD" id="cd01650">
    <property type="entry name" value="RT_nLTR_like"/>
    <property type="match status" value="1"/>
</dbReference>
<evidence type="ECO:0000313" key="4">
    <source>
        <dbReference type="Proteomes" id="UP001549921"/>
    </source>
</evidence>
<dbReference type="PROSITE" id="PS50878">
    <property type="entry name" value="RT_POL"/>
    <property type="match status" value="1"/>
</dbReference>
<dbReference type="Proteomes" id="UP001549921">
    <property type="component" value="Unassembled WGS sequence"/>
</dbReference>
<feature type="domain" description="Reverse transcriptase" evidence="2">
    <location>
        <begin position="534"/>
        <end position="786"/>
    </location>
</feature>
<reference evidence="3 4" key="1">
    <citation type="submission" date="2024-06" db="EMBL/GenBank/DDBJ databases">
        <title>A chromosome-level genome assembly of beet webworm, Loxostege sticticalis.</title>
        <authorList>
            <person name="Zhang Y."/>
        </authorList>
    </citation>
    <scope>NUCLEOTIDE SEQUENCE [LARGE SCALE GENOMIC DNA]</scope>
    <source>
        <strain evidence="3">AQ028</strain>
        <tissue evidence="3">Male pupae</tissue>
    </source>
</reference>
<evidence type="ECO:0000313" key="3">
    <source>
        <dbReference type="EMBL" id="KAL0810612.1"/>
    </source>
</evidence>
<feature type="transmembrane region" description="Helical" evidence="1">
    <location>
        <begin position="6"/>
        <end position="21"/>
    </location>
</feature>
<feature type="transmembrane region" description="Helical" evidence="1">
    <location>
        <begin position="28"/>
        <end position="47"/>
    </location>
</feature>
<dbReference type="GO" id="GO:0071897">
    <property type="term" value="P:DNA biosynthetic process"/>
    <property type="evidence" value="ECO:0007669"/>
    <property type="project" value="UniProtKB-ARBA"/>
</dbReference>
<dbReference type="InterPro" id="IPR036691">
    <property type="entry name" value="Endo/exonu/phosph_ase_sf"/>
</dbReference>
<organism evidence="3 4">
    <name type="scientific">Loxostege sticticalis</name>
    <name type="common">Beet webworm moth</name>
    <dbReference type="NCBI Taxonomy" id="481309"/>
    <lineage>
        <taxon>Eukaryota</taxon>
        <taxon>Metazoa</taxon>
        <taxon>Ecdysozoa</taxon>
        <taxon>Arthropoda</taxon>
        <taxon>Hexapoda</taxon>
        <taxon>Insecta</taxon>
        <taxon>Pterygota</taxon>
        <taxon>Neoptera</taxon>
        <taxon>Endopterygota</taxon>
        <taxon>Lepidoptera</taxon>
        <taxon>Glossata</taxon>
        <taxon>Ditrysia</taxon>
        <taxon>Pyraloidea</taxon>
        <taxon>Crambidae</taxon>
        <taxon>Pyraustinae</taxon>
        <taxon>Loxostege</taxon>
    </lineage>
</organism>
<name>A0ABD0S9Z1_LOXSC</name>
<sequence length="998" mass="115166">MHLSGSVTIMLFVTVIILWIIRKMYLFCLYIAFTLLALEMANLSVYYQNVRGLRTKTHSLKRNLHLNQYHVVSLTETWLIDGINDSELFDDRYLVYRRDRNYLRTQERYSGGVLLAVRRDIMAVGRPEWSSSAEDIWLTVTYRHNKNTTKIHFCTVYLCKENNGFNFNTQLHNFAENLSSIVNSCPNDVFIIMGDFNLSNIDWHSDGDNLQPTGVLGEAQTYFLDTLAECNLNQFNLCRNANHRLLDLVLSNSNLSVCACDDPMIPEDIHHKSLVVELSLGGIECLKTNTRRKYLYRLADYGKINSSLDEINWEDCLNGTSLENAVHYFYNILYDLRDRHIPHKLVSPSKFPVWYNAALKKVLKEKCKYHKKYRTYGNISDYDTFSLLRKRAKALEQECYKAYLKKSEESIIENPKMFWSFIKSNKQGANSLPANLEYEGQSSDSGEKICELFASYFKSTFLSPSSNVAPKYSNANTSNHIHSIGDIEINADSLNNLLKSLDLTKGAGPDLIEPTFIVNCSRSLTRPLAILFKRSVTEGIVPALWKSAFITPIHKSGNKCLVNNYRPISKLCLFAKVFERIVYTQVYNSLSSIFIPEQHGFLKKRSTTSNLISFTEFVTSGMDAGGEVHAIFTDYCKAFDRIDHSLLLQKLLSAGIHGNLFRWFSSYIENRTQAVAVNGYCSKWCTVPSGVPQGSLLGPLLFNIFINDISCCFLHSSFLLYADDMKIYKQIQNINDCQKLQDDLRRFEQYCNLNKLDLNISKCHSICFSRKCNVTHYLYTLKGTRLQNLTEVRDLGVIHDSKLTYELHVDSVVKRANRTLGFIMRSCSQFQSVKVAKVLYCSYVRSILEYCSQIWNPQYNIYIDRLECVQRKFMRYLQYKSKTYIDNYIERCSRHHILPLQDRRKIADIVFLLKVAQCKIDSPHLLSLINLRAPSRTLRRPITLSVPHSISNYRQNSFFIRAANVFNLMAGDSDIDLFNSSINSVKRNLFKDWFDVHS</sequence>
<proteinExistence type="predicted"/>
<dbReference type="InterPro" id="IPR000477">
    <property type="entry name" value="RT_dom"/>
</dbReference>
<evidence type="ECO:0000256" key="1">
    <source>
        <dbReference type="SAM" id="Phobius"/>
    </source>
</evidence>
<dbReference type="EMBL" id="JBEDNZ010000026">
    <property type="protein sequence ID" value="KAL0810612.1"/>
    <property type="molecule type" value="Genomic_DNA"/>
</dbReference>
<dbReference type="Pfam" id="PF14529">
    <property type="entry name" value="Exo_endo_phos_2"/>
    <property type="match status" value="1"/>
</dbReference>
<comment type="caution">
    <text evidence="3">The sequence shown here is derived from an EMBL/GenBank/DDBJ whole genome shotgun (WGS) entry which is preliminary data.</text>
</comment>
<keyword evidence="1" id="KW-1133">Transmembrane helix</keyword>
<dbReference type="Gene3D" id="3.60.10.10">
    <property type="entry name" value="Endonuclease/exonuclease/phosphatase"/>
    <property type="match status" value="1"/>
</dbReference>
<gene>
    <name evidence="3" type="ORF">ABMA28_010729</name>
</gene>
<dbReference type="SUPFAM" id="SSF56672">
    <property type="entry name" value="DNA/RNA polymerases"/>
    <property type="match status" value="1"/>
</dbReference>
<dbReference type="Pfam" id="PF00078">
    <property type="entry name" value="RVT_1"/>
    <property type="match status" value="1"/>
</dbReference>
<dbReference type="AlphaFoldDB" id="A0ABD0S9Z1"/>
<protein>
    <recommendedName>
        <fullName evidence="2">Reverse transcriptase domain-containing protein</fullName>
    </recommendedName>
</protein>
<evidence type="ECO:0000259" key="2">
    <source>
        <dbReference type="PROSITE" id="PS50878"/>
    </source>
</evidence>
<dbReference type="InterPro" id="IPR043502">
    <property type="entry name" value="DNA/RNA_pol_sf"/>
</dbReference>
<dbReference type="InterPro" id="IPR005135">
    <property type="entry name" value="Endo/exonuclease/phosphatase"/>
</dbReference>
<keyword evidence="1" id="KW-0472">Membrane</keyword>
<dbReference type="PANTHER" id="PTHR33332">
    <property type="entry name" value="REVERSE TRANSCRIPTASE DOMAIN-CONTAINING PROTEIN"/>
    <property type="match status" value="1"/>
</dbReference>
<keyword evidence="1" id="KW-0812">Transmembrane</keyword>
<dbReference type="SUPFAM" id="SSF56219">
    <property type="entry name" value="DNase I-like"/>
    <property type="match status" value="1"/>
</dbReference>